<dbReference type="Gene3D" id="3.40.50.410">
    <property type="entry name" value="von Willebrand factor, type A domain"/>
    <property type="match status" value="1"/>
</dbReference>
<protein>
    <submittedName>
        <fullName evidence="2">Ca-activated chloride channel family protein</fullName>
    </submittedName>
</protein>
<dbReference type="InterPro" id="IPR002035">
    <property type="entry name" value="VWF_A"/>
</dbReference>
<proteinExistence type="predicted"/>
<gene>
    <name evidence="2" type="ORF">JOD01_003842</name>
</gene>
<dbReference type="AlphaFoldDB" id="A0A938Y6K4"/>
<accession>A0A938Y6K4</accession>
<evidence type="ECO:0000259" key="1">
    <source>
        <dbReference type="PROSITE" id="PS50234"/>
    </source>
</evidence>
<name>A0A938Y6K4_9BACL</name>
<dbReference type="Proteomes" id="UP000717624">
    <property type="component" value="Unassembled WGS sequence"/>
</dbReference>
<dbReference type="CDD" id="cd00198">
    <property type="entry name" value="vWFA"/>
    <property type="match status" value="1"/>
</dbReference>
<dbReference type="Pfam" id="PF13519">
    <property type="entry name" value="VWA_2"/>
    <property type="match status" value="1"/>
</dbReference>
<evidence type="ECO:0000313" key="2">
    <source>
        <dbReference type="EMBL" id="MBM7592180.1"/>
    </source>
</evidence>
<dbReference type="InterPro" id="IPR036465">
    <property type="entry name" value="vWFA_dom_sf"/>
</dbReference>
<evidence type="ECO:0000313" key="3">
    <source>
        <dbReference type="Proteomes" id="UP000717624"/>
    </source>
</evidence>
<dbReference type="SUPFAM" id="SSF53300">
    <property type="entry name" value="vWA-like"/>
    <property type="match status" value="2"/>
</dbReference>
<sequence>MKQATLRQILIVTDGCSNSGMSPVAAAALAKEQGITVNVIGVVERNEVGEQGEAEIKEIAEAGGGLFDIVYPAQLAQTVQMLTRKAMTRTIHQVVNKELKEILGESALEGLTPEKRMQVAGMVDDLGERSTLEVAMLVDTSASMKPKLSAVQQAIHDFSISLRSRSGTSRMSVCLFPGKDKYLDIVIPWTEQIEKAHQITSNLTMSGLTPTGPAIVEAIALFNHVPLPAELADSYRSRYNETEDDDGFLRDHVF</sequence>
<dbReference type="RefSeq" id="WP_204519907.1">
    <property type="nucleotide sequence ID" value="NZ_BAABIN010000032.1"/>
</dbReference>
<feature type="domain" description="VWFA" evidence="1">
    <location>
        <begin position="1"/>
        <end position="91"/>
    </location>
</feature>
<reference evidence="2" key="1">
    <citation type="submission" date="2021-01" db="EMBL/GenBank/DDBJ databases">
        <title>Genomic Encyclopedia of Type Strains, Phase IV (KMG-IV): sequencing the most valuable type-strain genomes for metagenomic binning, comparative biology and taxonomic classification.</title>
        <authorList>
            <person name="Goeker M."/>
        </authorList>
    </citation>
    <scope>NUCLEOTIDE SEQUENCE</scope>
    <source>
        <strain evidence="2">DSM 25523</strain>
    </source>
</reference>
<dbReference type="PROSITE" id="PS50234">
    <property type="entry name" value="VWFA"/>
    <property type="match status" value="1"/>
</dbReference>
<organism evidence="2 3">
    <name type="scientific">Brevibacillus fulvus</name>
    <dbReference type="NCBI Taxonomy" id="1125967"/>
    <lineage>
        <taxon>Bacteria</taxon>
        <taxon>Bacillati</taxon>
        <taxon>Bacillota</taxon>
        <taxon>Bacilli</taxon>
        <taxon>Bacillales</taxon>
        <taxon>Paenibacillaceae</taxon>
        <taxon>Brevibacillus</taxon>
    </lineage>
</organism>
<keyword evidence="3" id="KW-1185">Reference proteome</keyword>
<comment type="caution">
    <text evidence="2">The sequence shown here is derived from an EMBL/GenBank/DDBJ whole genome shotgun (WGS) entry which is preliminary data.</text>
</comment>
<dbReference type="EMBL" id="JAFBEB010000021">
    <property type="protein sequence ID" value="MBM7592180.1"/>
    <property type="molecule type" value="Genomic_DNA"/>
</dbReference>